<organism evidence="5 6">
    <name type="scientific">Citrobacter amalonaticus</name>
    <dbReference type="NCBI Taxonomy" id="35703"/>
    <lineage>
        <taxon>Bacteria</taxon>
        <taxon>Pseudomonadati</taxon>
        <taxon>Pseudomonadota</taxon>
        <taxon>Gammaproteobacteria</taxon>
        <taxon>Enterobacterales</taxon>
        <taxon>Enterobacteriaceae</taxon>
        <taxon>Citrobacter</taxon>
    </lineage>
</organism>
<keyword evidence="3" id="KW-0479">Metal-binding</keyword>
<evidence type="ECO:0000256" key="2">
    <source>
        <dbReference type="ARBA" id="ARBA00022679"/>
    </source>
</evidence>
<dbReference type="Gene3D" id="3.20.20.70">
    <property type="entry name" value="Aldolase class I"/>
    <property type="match status" value="1"/>
</dbReference>
<name>A0A2S4RZQ1_CITAM</name>
<dbReference type="OrthoDB" id="9155960at2"/>
<evidence type="ECO:0000256" key="1">
    <source>
        <dbReference type="ARBA" id="ARBA00001947"/>
    </source>
</evidence>
<evidence type="ECO:0000256" key="3">
    <source>
        <dbReference type="ARBA" id="ARBA00022723"/>
    </source>
</evidence>
<protein>
    <submittedName>
        <fullName evidence="5">3-keto-5-aminohexanoate cleavage protein</fullName>
    </submittedName>
</protein>
<dbReference type="GO" id="GO:0043720">
    <property type="term" value="F:3-keto-5-aminohexanoate cleavage activity"/>
    <property type="evidence" value="ECO:0007669"/>
    <property type="project" value="InterPro"/>
</dbReference>
<dbReference type="Pfam" id="PF05853">
    <property type="entry name" value="BKACE"/>
    <property type="match status" value="1"/>
</dbReference>
<dbReference type="GO" id="GO:0046872">
    <property type="term" value="F:metal ion binding"/>
    <property type="evidence" value="ECO:0007669"/>
    <property type="project" value="UniProtKB-KW"/>
</dbReference>
<proteinExistence type="predicted"/>
<evidence type="ECO:0000313" key="6">
    <source>
        <dbReference type="Proteomes" id="UP000237003"/>
    </source>
</evidence>
<gene>
    <name evidence="5" type="ORF">C3430_07665</name>
</gene>
<sequence>MSDTVIISLAPVAADCPRVIPEELAQEILASVEYGAAIVHLHVRDQQGRLTPDITDFQATIDSVMRHSDLIIQASTGGVSPMTIAERCAPLDCPGVEMASLNVGSVNLGDAVYFNPAPDVEYCSRQITQRNIIPEFEVFEIGMINNILTLEEKIPFQKPMLFNIVLGHRGSTPATIDALIALRSMIPRDALWGITHFGRKNFDIIAAAVAMGASEVRIGFEDSYYLSAEEKAQHNYQQVAKLATLIRSMDKKVATPEIARQILAIPPRQQ</sequence>
<comment type="caution">
    <text evidence="5">The sequence shown here is derived from an EMBL/GenBank/DDBJ whole genome shotgun (WGS) entry which is preliminary data.</text>
</comment>
<dbReference type="AlphaFoldDB" id="A0A2S4RZQ1"/>
<dbReference type="Proteomes" id="UP000237003">
    <property type="component" value="Unassembled WGS sequence"/>
</dbReference>
<keyword evidence="4" id="KW-0862">Zinc</keyword>
<dbReference type="EMBL" id="PQLX01000002">
    <property type="protein sequence ID" value="POU66660.1"/>
    <property type="molecule type" value="Genomic_DNA"/>
</dbReference>
<reference evidence="5 6" key="1">
    <citation type="submission" date="2018-01" db="EMBL/GenBank/DDBJ databases">
        <title>Complete genome sequences of 14 Citrobacter spp. isolated from plant in Canada.</title>
        <authorList>
            <person name="Bhandare S.G."/>
            <person name="Colavecchio A."/>
            <person name="Jeukens J."/>
            <person name="Emond-Rheault J.-G."/>
            <person name="Freschi L."/>
            <person name="Hamel J."/>
            <person name="Kukavica-Ibrulj I."/>
            <person name="Levesque R."/>
            <person name="Goodridge L."/>
        </authorList>
    </citation>
    <scope>NUCLEOTIDE SEQUENCE [LARGE SCALE GENOMIC DNA]</scope>
    <source>
        <strain evidence="5 6">S1285</strain>
    </source>
</reference>
<dbReference type="InterPro" id="IPR013785">
    <property type="entry name" value="Aldolase_TIM"/>
</dbReference>
<dbReference type="PANTHER" id="PTHR37418:SF2">
    <property type="entry name" value="3-KETO-5-AMINOHEXANOATE CLEAVAGE ENZYME"/>
    <property type="match status" value="1"/>
</dbReference>
<dbReference type="STRING" id="35703.AL524_19070"/>
<accession>A0A2S4RZQ1</accession>
<keyword evidence="2" id="KW-0808">Transferase</keyword>
<comment type="cofactor">
    <cofactor evidence="1">
        <name>Zn(2+)</name>
        <dbReference type="ChEBI" id="CHEBI:29105"/>
    </cofactor>
</comment>
<evidence type="ECO:0000313" key="5">
    <source>
        <dbReference type="EMBL" id="POU66660.1"/>
    </source>
</evidence>
<dbReference type="PANTHER" id="PTHR37418">
    <property type="entry name" value="3-KETO-5-AMINOHEXANOATE CLEAVAGE ENZYME-RELATED"/>
    <property type="match status" value="1"/>
</dbReference>
<dbReference type="InterPro" id="IPR008567">
    <property type="entry name" value="BKACE"/>
</dbReference>
<dbReference type="RefSeq" id="WP_103776359.1">
    <property type="nucleotide sequence ID" value="NZ_PQLX01000002.1"/>
</dbReference>
<evidence type="ECO:0000256" key="4">
    <source>
        <dbReference type="ARBA" id="ARBA00022833"/>
    </source>
</evidence>